<dbReference type="VEuPathDB" id="VectorBase:AMIN015916"/>
<sequence length="1168" mass="128962">MLAAHDQRTYHSCSNMSSHDHRYDKSASWKSRRSESSTGSPSKRTHSSSDRRYYENLSKNNVPYVKRYSFDGSRYRYERKSDTSNEKKQHADEKSEIPTAERFERNSIQRYSFDGSRFRYARKLETYGVKRQHEGEKFKVPTAERDPRNSISKPSVTKLPQEVPAEERDLRNAISKNAWSSGNSKPAVTPAPSRQPWYIEHKAPEIHTTPVSDTSAQSNFNLIFQHINAVCSQHDQTQLDRPMSFIDRIIADEAMRMLSAASSRETTSLNEPCETSEALPYRAPASEGTEASKPDEQKAASKLTDRTATVSAADSALLQKSAEQVTKKLINQLSTMNKYDLKQMIDNPAGKYETALNKHAQNKLRAEVRKQLKGFGLGKLGSACVRGDGTVESDEAIDANKIPSALLEQIGQALDLDFFDLAQTESAEPIEQMPEVLEKSQSNCDESEPKGDPDNYASMCTPASTSTRHIVPSSNVDNVSRSPSTKTPSKKVNVLKISSPTSGRVKKIIIRKPNATITNKGAVRVPVTSKLQPKAIKPLPKNNPIVSTLKNLDKGIVAPGLVNTPVAKPVVITPVQSLNNVSQIRHVTSKDTTMDKAVNTLDNPQKNVSFLRISTVEELNRRLDKNQRTKCGEIQSVSTLDPKSCSLQSGLSHKDISEQTTKMNDTCDTVSSSTNEIGNTNGIKHPAENVVYFIHNVHQSLSPVLSSVQHREQPNCSDLSGHKDNSSSGFVPFPTLLESRLPPLPPSFPLLKKGKSAKKRKLSMKNGCPPSMSNSSVSTNNIAASTPTPIQTVTNGQTNGSFPKLGKKWKHPKVICVGSSINTGNVDNVLGVPVTSTKQRITSHQSTDEAHVQDRTLINAPTPETVEHQTPITITNVCSMADTERVITPSTAVTVNVSNESTGKDNPNLQLPQESSITEPKQETTPSQHPVQSVPNFETFNCSDENLPDRNLSTETLVESKEETERIVSPQTITDKTHDEYILGGDSGNVIDLEPQAQHVANRSPTPLPTHYTARLQSLCGVTELMQSIETQTMELYGRKMQIDALFMQLHAERMDIDQQLERLQSIRREQINFMQQNLLELASANSSGESAMQAPPLVMSDPGTGSNGPGNQTAQPVQDNSTRQHERTIRRITPIGGNSVLMKIFQRRRAPSERSTDENPPVVQDQA</sequence>
<dbReference type="AlphaFoldDB" id="A0A1Y9IW35"/>
<organism evidence="2 3">
    <name type="scientific">Anopheles minimus</name>
    <dbReference type="NCBI Taxonomy" id="112268"/>
    <lineage>
        <taxon>Eukaryota</taxon>
        <taxon>Metazoa</taxon>
        <taxon>Ecdysozoa</taxon>
        <taxon>Arthropoda</taxon>
        <taxon>Hexapoda</taxon>
        <taxon>Insecta</taxon>
        <taxon>Pterygota</taxon>
        <taxon>Neoptera</taxon>
        <taxon>Endopterygota</taxon>
        <taxon>Diptera</taxon>
        <taxon>Nematocera</taxon>
        <taxon>Culicoidea</taxon>
        <taxon>Culicidae</taxon>
        <taxon>Anophelinae</taxon>
        <taxon>Anopheles</taxon>
    </lineage>
</organism>
<feature type="compositionally biased region" description="Polar residues" evidence="1">
    <location>
        <begin position="461"/>
        <end position="481"/>
    </location>
</feature>
<evidence type="ECO:0000256" key="1">
    <source>
        <dbReference type="SAM" id="MobiDB-lite"/>
    </source>
</evidence>
<reference evidence="3" key="1">
    <citation type="submission" date="2013-03" db="EMBL/GenBank/DDBJ databases">
        <title>The Genome Sequence of Anopheles minimus MINIMUS1.</title>
        <authorList>
            <consortium name="The Broad Institute Genomics Platform"/>
            <person name="Neafsey D.E."/>
            <person name="Walton C."/>
            <person name="Walker B."/>
            <person name="Young S.K."/>
            <person name="Zeng Q."/>
            <person name="Gargeya S."/>
            <person name="Fitzgerald M."/>
            <person name="Haas B."/>
            <person name="Abouelleil A."/>
            <person name="Allen A.W."/>
            <person name="Alvarado L."/>
            <person name="Arachchi H.M."/>
            <person name="Berlin A.M."/>
            <person name="Chapman S.B."/>
            <person name="Gainer-Dewar J."/>
            <person name="Goldberg J."/>
            <person name="Griggs A."/>
            <person name="Gujja S."/>
            <person name="Hansen M."/>
            <person name="Howarth C."/>
            <person name="Imamovic A."/>
            <person name="Ireland A."/>
            <person name="Larimer J."/>
            <person name="McCowan C."/>
            <person name="Murphy C."/>
            <person name="Pearson M."/>
            <person name="Poon T.W."/>
            <person name="Priest M."/>
            <person name="Roberts A."/>
            <person name="Saif S."/>
            <person name="Shea T."/>
            <person name="Sisk P."/>
            <person name="Sykes S."/>
            <person name="Wortman J."/>
            <person name="Nusbaum C."/>
            <person name="Birren B."/>
        </authorList>
    </citation>
    <scope>NUCLEOTIDE SEQUENCE [LARGE SCALE GENOMIC DNA]</scope>
    <source>
        <strain evidence="3">MINIMUS1</strain>
    </source>
</reference>
<accession>A0A1Y9IW35</accession>
<reference evidence="2" key="2">
    <citation type="submission" date="2020-05" db="UniProtKB">
        <authorList>
            <consortium name="EnsemblMetazoa"/>
        </authorList>
    </citation>
    <scope>IDENTIFICATION</scope>
    <source>
        <strain evidence="2">MINIMUS1</strain>
    </source>
</reference>
<feature type="compositionally biased region" description="Basic and acidic residues" evidence="1">
    <location>
        <begin position="290"/>
        <end position="305"/>
    </location>
</feature>
<feature type="region of interest" description="Disordered" evidence="1">
    <location>
        <begin position="141"/>
        <end position="166"/>
    </location>
</feature>
<feature type="compositionally biased region" description="Polar residues" evidence="1">
    <location>
        <begin position="261"/>
        <end position="270"/>
    </location>
</feature>
<protein>
    <submittedName>
        <fullName evidence="2">Uncharacterized protein</fullName>
    </submittedName>
</protein>
<name>A0A1Y9IW35_9DIPT</name>
<feature type="compositionally biased region" description="Low complexity" evidence="1">
    <location>
        <begin position="482"/>
        <end position="491"/>
    </location>
</feature>
<keyword evidence="3" id="KW-1185">Reference proteome</keyword>
<feature type="region of interest" description="Disordered" evidence="1">
    <location>
        <begin position="78"/>
        <end position="103"/>
    </location>
</feature>
<feature type="region of interest" description="Disordered" evidence="1">
    <location>
        <begin position="261"/>
        <end position="306"/>
    </location>
</feature>
<dbReference type="EnsemblMetazoa" id="AMIN015916-RA">
    <property type="protein sequence ID" value="AMIN015916-PA"/>
    <property type="gene ID" value="AMIN015916"/>
</dbReference>
<proteinExistence type="predicted"/>
<dbReference type="STRING" id="112268.A0A1Y9IW35"/>
<feature type="region of interest" description="Disordered" evidence="1">
    <location>
        <begin position="1086"/>
        <end position="1134"/>
    </location>
</feature>
<feature type="region of interest" description="Disordered" evidence="1">
    <location>
        <begin position="1"/>
        <end position="58"/>
    </location>
</feature>
<feature type="region of interest" description="Disordered" evidence="1">
    <location>
        <begin position="1147"/>
        <end position="1168"/>
    </location>
</feature>
<feature type="region of interest" description="Disordered" evidence="1">
    <location>
        <begin position="897"/>
        <end position="934"/>
    </location>
</feature>
<evidence type="ECO:0000313" key="2">
    <source>
        <dbReference type="EnsemblMetazoa" id="AMIN015916-PA"/>
    </source>
</evidence>
<dbReference type="Proteomes" id="UP000075920">
    <property type="component" value="Unassembled WGS sequence"/>
</dbReference>
<evidence type="ECO:0000313" key="3">
    <source>
        <dbReference type="Proteomes" id="UP000075920"/>
    </source>
</evidence>
<feature type="compositionally biased region" description="Basic and acidic residues" evidence="1">
    <location>
        <begin position="18"/>
        <end position="35"/>
    </location>
</feature>
<feature type="region of interest" description="Disordered" evidence="1">
    <location>
        <begin position="429"/>
        <end position="491"/>
    </location>
</feature>
<feature type="compositionally biased region" description="Polar residues" evidence="1">
    <location>
        <begin position="1110"/>
        <end position="1122"/>
    </location>
</feature>